<proteinExistence type="inferred from homology"/>
<feature type="binding site" evidence="7">
    <location>
        <position position="119"/>
    </location>
    <ligand>
        <name>ATP</name>
        <dbReference type="ChEBI" id="CHEBI:30616"/>
    </ligand>
</feature>
<dbReference type="PRINTS" id="PR01100">
    <property type="entry name" value="SHIKIMTKNASE"/>
</dbReference>
<protein>
    <recommendedName>
        <fullName evidence="7">Shikimate kinase</fullName>
        <shortName evidence="7">SK</shortName>
        <ecNumber evidence="7">2.7.1.71</ecNumber>
    </recommendedName>
</protein>
<dbReference type="GO" id="GO:0005829">
    <property type="term" value="C:cytosol"/>
    <property type="evidence" value="ECO:0007669"/>
    <property type="project" value="TreeGrafter"/>
</dbReference>
<feature type="binding site" evidence="7">
    <location>
        <position position="56"/>
    </location>
    <ligand>
        <name>substrate</name>
    </ligand>
</feature>
<evidence type="ECO:0000313" key="8">
    <source>
        <dbReference type="EMBL" id="SHO72970.1"/>
    </source>
</evidence>
<dbReference type="Gene3D" id="3.40.50.300">
    <property type="entry name" value="P-loop containing nucleotide triphosphate hydrolases"/>
    <property type="match status" value="1"/>
</dbReference>
<dbReference type="PANTHER" id="PTHR21087">
    <property type="entry name" value="SHIKIMATE KINASE"/>
    <property type="match status" value="1"/>
</dbReference>
<accession>A0A1M7ZW07</accession>
<dbReference type="EMBL" id="FRYK01000002">
    <property type="protein sequence ID" value="SHO72970.1"/>
    <property type="molecule type" value="Genomic_DNA"/>
</dbReference>
<keyword evidence="2 7" id="KW-0808">Transferase</keyword>
<feature type="binding site" evidence="7">
    <location>
        <position position="141"/>
    </location>
    <ligand>
        <name>substrate</name>
    </ligand>
</feature>
<comment type="subcellular location">
    <subcellularLocation>
        <location evidence="7">Cytoplasm</location>
    </subcellularLocation>
</comment>
<dbReference type="Pfam" id="PF01202">
    <property type="entry name" value="SKI"/>
    <property type="match status" value="1"/>
</dbReference>
<dbReference type="GO" id="GO:0005524">
    <property type="term" value="F:ATP binding"/>
    <property type="evidence" value="ECO:0007669"/>
    <property type="project" value="UniProtKB-UniRule"/>
</dbReference>
<evidence type="ECO:0000256" key="5">
    <source>
        <dbReference type="ARBA" id="ARBA00022840"/>
    </source>
</evidence>
<dbReference type="InterPro" id="IPR031322">
    <property type="entry name" value="Shikimate/glucono_kinase"/>
</dbReference>
<keyword evidence="9" id="KW-1185">Reference proteome</keyword>
<evidence type="ECO:0000256" key="4">
    <source>
        <dbReference type="ARBA" id="ARBA00022777"/>
    </source>
</evidence>
<reference evidence="9" key="1">
    <citation type="submission" date="2016-12" db="EMBL/GenBank/DDBJ databases">
        <authorList>
            <person name="Varghese N."/>
            <person name="Submissions S."/>
        </authorList>
    </citation>
    <scope>NUCLEOTIDE SEQUENCE [LARGE SCALE GENOMIC DNA]</scope>
    <source>
        <strain evidence="9">DSM 18830</strain>
    </source>
</reference>
<keyword evidence="6 7" id="KW-0057">Aromatic amino acid biosynthesis</keyword>
<comment type="caution">
    <text evidence="7">Lacks conserved residue(s) required for the propagation of feature annotation.</text>
</comment>
<dbReference type="Proteomes" id="UP000184611">
    <property type="component" value="Unassembled WGS sequence"/>
</dbReference>
<comment type="cofactor">
    <cofactor evidence="7">
        <name>Mg(2+)</name>
        <dbReference type="ChEBI" id="CHEBI:18420"/>
    </cofactor>
    <text evidence="7">Binds 1 Mg(2+) ion per subunit.</text>
</comment>
<comment type="subunit">
    <text evidence="7">Monomer.</text>
</comment>
<dbReference type="GO" id="GO:0009423">
    <property type="term" value="P:chorismate biosynthetic process"/>
    <property type="evidence" value="ECO:0007669"/>
    <property type="project" value="UniProtKB-UniRule"/>
</dbReference>
<dbReference type="STRING" id="416016.SAMN05443547_1316"/>
<evidence type="ECO:0000256" key="7">
    <source>
        <dbReference type="HAMAP-Rule" id="MF_00109"/>
    </source>
</evidence>
<evidence type="ECO:0000256" key="3">
    <source>
        <dbReference type="ARBA" id="ARBA00022741"/>
    </source>
</evidence>
<evidence type="ECO:0000256" key="1">
    <source>
        <dbReference type="ARBA" id="ARBA00022605"/>
    </source>
</evidence>
<dbReference type="EC" id="2.7.1.71" evidence="7"/>
<dbReference type="InterPro" id="IPR000623">
    <property type="entry name" value="Shikimate_kinase/TSH1"/>
</dbReference>
<comment type="catalytic activity">
    <reaction evidence="7">
        <text>shikimate + ATP = 3-phosphoshikimate + ADP + H(+)</text>
        <dbReference type="Rhea" id="RHEA:13121"/>
        <dbReference type="ChEBI" id="CHEBI:15378"/>
        <dbReference type="ChEBI" id="CHEBI:30616"/>
        <dbReference type="ChEBI" id="CHEBI:36208"/>
        <dbReference type="ChEBI" id="CHEBI:145989"/>
        <dbReference type="ChEBI" id="CHEBI:456216"/>
        <dbReference type="EC" id="2.7.1.71"/>
    </reaction>
</comment>
<dbReference type="GO" id="GO:0004765">
    <property type="term" value="F:shikimate kinase activity"/>
    <property type="evidence" value="ECO:0007669"/>
    <property type="project" value="UniProtKB-UniRule"/>
</dbReference>
<dbReference type="SUPFAM" id="SSF52540">
    <property type="entry name" value="P-loop containing nucleoside triphosphate hydrolases"/>
    <property type="match status" value="1"/>
</dbReference>
<feature type="binding site" evidence="7">
    <location>
        <position position="79"/>
    </location>
    <ligand>
        <name>substrate</name>
    </ligand>
</feature>
<gene>
    <name evidence="7" type="primary">aroK</name>
    <name evidence="8" type="ORF">SAMN05443547_1316</name>
</gene>
<comment type="function">
    <text evidence="7">Catalyzes the specific phosphorylation of the 3-hydroxyl group of shikimic acid using ATP as a cosubstrate.</text>
</comment>
<dbReference type="OrthoDB" id="9800332at2"/>
<sequence length="171" mass="19790">MKIVLLGYMGCGKSVIGAFLAEKLQIPFYDLDQEIEKETQISISELFQTRGEIYFRKKENDTLNNFLDKKEHFILSLGGGTPCYYNNHELLRQEGVFSIYLKASVATLVSRLIKEKAQRPLLHNQDEVNLKDFINKHLFDRNFYYHQATKIVNVDDKSVEQIANEIQALLA</sequence>
<keyword evidence="7" id="KW-0479">Metal-binding</keyword>
<dbReference type="InterPro" id="IPR027417">
    <property type="entry name" value="P-loop_NTPase"/>
</dbReference>
<feature type="binding site" evidence="7">
    <location>
        <position position="32"/>
    </location>
    <ligand>
        <name>substrate</name>
    </ligand>
</feature>
<keyword evidence="7" id="KW-0963">Cytoplasm</keyword>
<keyword evidence="4 7" id="KW-0418">Kinase</keyword>
<feature type="binding site" evidence="7">
    <location>
        <position position="14"/>
    </location>
    <ligand>
        <name>Mg(2+)</name>
        <dbReference type="ChEBI" id="CHEBI:18420"/>
    </ligand>
</feature>
<feature type="binding site" evidence="7">
    <location>
        <begin position="10"/>
        <end position="15"/>
    </location>
    <ligand>
        <name>ATP</name>
        <dbReference type="ChEBI" id="CHEBI:30616"/>
    </ligand>
</feature>
<keyword evidence="5 7" id="KW-0067">ATP-binding</keyword>
<evidence type="ECO:0000256" key="6">
    <source>
        <dbReference type="ARBA" id="ARBA00023141"/>
    </source>
</evidence>
<dbReference type="CDD" id="cd00464">
    <property type="entry name" value="SK"/>
    <property type="match status" value="1"/>
</dbReference>
<dbReference type="GO" id="GO:0009073">
    <property type="term" value="P:aromatic amino acid family biosynthetic process"/>
    <property type="evidence" value="ECO:0007669"/>
    <property type="project" value="UniProtKB-KW"/>
</dbReference>
<evidence type="ECO:0000313" key="9">
    <source>
        <dbReference type="Proteomes" id="UP000184611"/>
    </source>
</evidence>
<dbReference type="PANTHER" id="PTHR21087:SF16">
    <property type="entry name" value="SHIKIMATE KINASE 1, CHLOROPLASTIC"/>
    <property type="match status" value="1"/>
</dbReference>
<keyword evidence="1 7" id="KW-0028">Amino-acid biosynthesis</keyword>
<dbReference type="UniPathway" id="UPA00053">
    <property type="reaction ID" value="UER00088"/>
</dbReference>
<keyword evidence="7" id="KW-0460">Magnesium</keyword>
<comment type="similarity">
    <text evidence="7">Belongs to the shikimate kinase family.</text>
</comment>
<dbReference type="GO" id="GO:0000287">
    <property type="term" value="F:magnesium ion binding"/>
    <property type="evidence" value="ECO:0007669"/>
    <property type="project" value="UniProtKB-UniRule"/>
</dbReference>
<dbReference type="HAMAP" id="MF_00109">
    <property type="entry name" value="Shikimate_kinase"/>
    <property type="match status" value="1"/>
</dbReference>
<evidence type="ECO:0000256" key="2">
    <source>
        <dbReference type="ARBA" id="ARBA00022679"/>
    </source>
</evidence>
<name>A0A1M7ZW07_9FLAO</name>
<dbReference type="RefSeq" id="WP_073582681.1">
    <property type="nucleotide sequence ID" value="NZ_CBCSEA010000004.1"/>
</dbReference>
<keyword evidence="3 7" id="KW-0547">Nucleotide-binding</keyword>
<dbReference type="GO" id="GO:0008652">
    <property type="term" value="P:amino acid biosynthetic process"/>
    <property type="evidence" value="ECO:0007669"/>
    <property type="project" value="UniProtKB-KW"/>
</dbReference>
<comment type="pathway">
    <text evidence="7">Metabolic intermediate biosynthesis; chorismate biosynthesis; chorismate from D-erythrose 4-phosphate and phosphoenolpyruvate: step 5/7.</text>
</comment>
<organism evidence="8 9">
    <name type="scientific">Flavobacterium cucumis</name>
    <dbReference type="NCBI Taxonomy" id="416016"/>
    <lineage>
        <taxon>Bacteria</taxon>
        <taxon>Pseudomonadati</taxon>
        <taxon>Bacteroidota</taxon>
        <taxon>Flavobacteriia</taxon>
        <taxon>Flavobacteriales</taxon>
        <taxon>Flavobacteriaceae</taxon>
        <taxon>Flavobacterium</taxon>
    </lineage>
</organism>
<dbReference type="AlphaFoldDB" id="A0A1M7ZW07"/>